<reference evidence="3 4" key="1">
    <citation type="submission" date="2019-12" db="EMBL/GenBank/DDBJ databases">
        <authorList>
            <person name="Reyes-Prieto M."/>
        </authorList>
    </citation>
    <scope>NUCLEOTIDE SEQUENCE [LARGE SCALE GENOMIC DNA]</scope>
    <source>
        <strain evidence="3">HF14-78462</strain>
    </source>
</reference>
<feature type="compositionally biased region" description="Low complexity" evidence="1">
    <location>
        <begin position="9"/>
        <end position="24"/>
    </location>
</feature>
<gene>
    <name evidence="3" type="ORF">STARVERO_02729</name>
</gene>
<protein>
    <recommendedName>
        <fullName evidence="2">CHAD domain-containing protein</fullName>
    </recommendedName>
</protein>
<organism evidence="3 4">
    <name type="scientific">Starkeya nomas</name>
    <dbReference type="NCBI Taxonomy" id="2666134"/>
    <lineage>
        <taxon>Bacteria</taxon>
        <taxon>Pseudomonadati</taxon>
        <taxon>Pseudomonadota</taxon>
        <taxon>Alphaproteobacteria</taxon>
        <taxon>Hyphomicrobiales</taxon>
        <taxon>Xanthobacteraceae</taxon>
        <taxon>Starkeya</taxon>
    </lineage>
</organism>
<dbReference type="SMART" id="SM00880">
    <property type="entry name" value="CHAD"/>
    <property type="match status" value="1"/>
</dbReference>
<sequence>MPENLGPSRPNAVDAAADAARRPAGPLDASLAQASGEALAALATANPERAVHDLRKAFKRLRALLRLAQASEDKAVAAEARRLRRALAGDARQLAGARDVSARRAALDDLQAKGHLSAPQRRAAGRSLTPPARQDREGADAGLSPHRAGLAARLAELSAAAPQLGAALHGKSLVAALTAEYGKARRLGRKADPEDEIGLHELRKAVVAQRYQMELLVPAWPALGAAWVAELQRLRDKLGKHHDLCVLRARLDERISSRPPAWRAPLIEAIGARQLKLAHSALRLHGRLFTETPKAFRRRIASYMSAVSDGK</sequence>
<dbReference type="AlphaFoldDB" id="A0A5S9PCA0"/>
<dbReference type="Gene3D" id="1.40.20.10">
    <property type="entry name" value="CHAD domain"/>
    <property type="match status" value="1"/>
</dbReference>
<accession>A0A5S9PCA0</accession>
<dbReference type="PANTHER" id="PTHR39339:SF1">
    <property type="entry name" value="CHAD DOMAIN-CONTAINING PROTEIN"/>
    <property type="match status" value="1"/>
</dbReference>
<keyword evidence="4" id="KW-1185">Reference proteome</keyword>
<feature type="region of interest" description="Disordered" evidence="1">
    <location>
        <begin position="1"/>
        <end position="24"/>
    </location>
</feature>
<dbReference type="Proteomes" id="UP000433050">
    <property type="component" value="Unassembled WGS sequence"/>
</dbReference>
<dbReference type="PANTHER" id="PTHR39339">
    <property type="entry name" value="SLR1444 PROTEIN"/>
    <property type="match status" value="1"/>
</dbReference>
<evidence type="ECO:0000256" key="1">
    <source>
        <dbReference type="SAM" id="MobiDB-lite"/>
    </source>
</evidence>
<name>A0A5S9PCA0_9HYPH</name>
<dbReference type="Pfam" id="PF05235">
    <property type="entry name" value="CHAD"/>
    <property type="match status" value="1"/>
</dbReference>
<evidence type="ECO:0000259" key="2">
    <source>
        <dbReference type="PROSITE" id="PS51708"/>
    </source>
</evidence>
<proteinExistence type="predicted"/>
<dbReference type="EMBL" id="CACSAS010000001">
    <property type="protein sequence ID" value="CAA0101211.1"/>
    <property type="molecule type" value="Genomic_DNA"/>
</dbReference>
<dbReference type="InterPro" id="IPR007899">
    <property type="entry name" value="CHAD_dom"/>
</dbReference>
<dbReference type="InterPro" id="IPR038186">
    <property type="entry name" value="CHAD_dom_sf"/>
</dbReference>
<dbReference type="PROSITE" id="PS51708">
    <property type="entry name" value="CHAD"/>
    <property type="match status" value="1"/>
</dbReference>
<dbReference type="RefSeq" id="WP_159599435.1">
    <property type="nucleotide sequence ID" value="NZ_CACSAS010000001.1"/>
</dbReference>
<feature type="region of interest" description="Disordered" evidence="1">
    <location>
        <begin position="111"/>
        <end position="143"/>
    </location>
</feature>
<feature type="domain" description="CHAD" evidence="2">
    <location>
        <begin position="14"/>
        <end position="294"/>
    </location>
</feature>
<evidence type="ECO:0000313" key="4">
    <source>
        <dbReference type="Proteomes" id="UP000433050"/>
    </source>
</evidence>
<evidence type="ECO:0000313" key="3">
    <source>
        <dbReference type="EMBL" id="CAA0101211.1"/>
    </source>
</evidence>